<name>A0A397RZE1_9MOLU</name>
<evidence type="ECO:0000256" key="1">
    <source>
        <dbReference type="ARBA" id="ARBA00006082"/>
    </source>
</evidence>
<keyword evidence="2 4" id="KW-0227">DNA damage</keyword>
<dbReference type="InterPro" id="IPR014721">
    <property type="entry name" value="Ribsml_uS5_D2-typ_fold_subgr"/>
</dbReference>
<dbReference type="SMART" id="SM01340">
    <property type="entry name" value="DNA_mis_repair"/>
    <property type="match status" value="1"/>
</dbReference>
<dbReference type="InterPro" id="IPR038973">
    <property type="entry name" value="MutL/Mlh/Pms-like"/>
</dbReference>
<dbReference type="GO" id="GO:0006298">
    <property type="term" value="P:mismatch repair"/>
    <property type="evidence" value="ECO:0007669"/>
    <property type="project" value="UniProtKB-UniRule"/>
</dbReference>
<dbReference type="PANTHER" id="PTHR10073">
    <property type="entry name" value="DNA MISMATCH REPAIR PROTEIN MLH, PMS, MUTL"/>
    <property type="match status" value="1"/>
</dbReference>
<dbReference type="Proteomes" id="UP000266506">
    <property type="component" value="Unassembled WGS sequence"/>
</dbReference>
<evidence type="ECO:0000256" key="3">
    <source>
        <dbReference type="ARBA" id="ARBA00023204"/>
    </source>
</evidence>
<dbReference type="InterPro" id="IPR002099">
    <property type="entry name" value="MutL/Mlh/PMS"/>
</dbReference>
<dbReference type="OrthoDB" id="9763467at2"/>
<dbReference type="FunFam" id="3.30.565.10:FF:000003">
    <property type="entry name" value="DNA mismatch repair endonuclease MutL"/>
    <property type="match status" value="1"/>
</dbReference>
<dbReference type="InterPro" id="IPR020568">
    <property type="entry name" value="Ribosomal_Su5_D2-typ_SF"/>
</dbReference>
<dbReference type="Gene3D" id="3.30.1540.20">
    <property type="entry name" value="MutL, C-terminal domain, dimerisation subdomain"/>
    <property type="match status" value="1"/>
</dbReference>
<evidence type="ECO:0000259" key="5">
    <source>
        <dbReference type="SMART" id="SM00853"/>
    </source>
</evidence>
<dbReference type="Gene3D" id="3.30.565.10">
    <property type="entry name" value="Histidine kinase-like ATPase, C-terminal domain"/>
    <property type="match status" value="1"/>
</dbReference>
<sequence>MGKILKMSPHLANMIAAGEVVERPSSVVKELVENAIDAKASSIKIYLKNGGLEEIRVSDDGEGMDRDDVLMAFIPHATSKIKSEYDLFRILTLGFRGEAIASIAAVSEMNITSSQDGIEGYSVTYKAGIKKEEGITHSNKGTTVTVSGLFFNTPARLKYMRNGKKELSSILYFIDRIAMAHPDLRFTVFSDDKIVFQTSGSDNPKTLIAELYGMDAARCVMETSFVKDGYKAHFVVVKPQIYRSTKLEITIICNGRFVKNYNMTEATISAFSTYLPIGKYPIVILYFELDPLLVDVNVHPNKTEVKIANEEEICNSIKEEISKLLYEKPHIPTRNISINEAYQKTSIFDSTIGDLDINESFQSIPEAKREIDKKPIIKPEEIKLEEEVIQYNPVKEEAKKAEETPIQPVIEEPKKRLPYMEYVGSVFGTYLIFQNSEGMYLMDQHAAAERINYEKYYEILGSDNQPTCELLLPISISFTKSEAIFVENNIADFEKIGFTLEPIGELDYSIRRVPVWAKIDNLEDIIYDILSKMIEGNKVDVIYFRDHIAKMIACKASIKANHQISKMEVDYLVSKLNECKNPYTCPHGRPTIIRMSVKELEEMFERIQK</sequence>
<dbReference type="CDD" id="cd00782">
    <property type="entry name" value="MutL_Trans"/>
    <property type="match status" value="1"/>
</dbReference>
<dbReference type="SUPFAM" id="SSF118116">
    <property type="entry name" value="DNA mismatch repair protein MutL"/>
    <property type="match status" value="1"/>
</dbReference>
<dbReference type="GO" id="GO:0032300">
    <property type="term" value="C:mismatch repair complex"/>
    <property type="evidence" value="ECO:0007669"/>
    <property type="project" value="InterPro"/>
</dbReference>
<dbReference type="SUPFAM" id="SSF54211">
    <property type="entry name" value="Ribosomal protein S5 domain 2-like"/>
    <property type="match status" value="1"/>
</dbReference>
<dbReference type="SMART" id="SM00853">
    <property type="entry name" value="MutL_C"/>
    <property type="match status" value="1"/>
</dbReference>
<evidence type="ECO:0000256" key="2">
    <source>
        <dbReference type="ARBA" id="ARBA00022763"/>
    </source>
</evidence>
<feature type="domain" description="MutL C-terminal dimerisation" evidence="5">
    <location>
        <begin position="422"/>
        <end position="564"/>
    </location>
</feature>
<dbReference type="Pfam" id="PF13589">
    <property type="entry name" value="HATPase_c_3"/>
    <property type="match status" value="1"/>
</dbReference>
<dbReference type="Gene3D" id="3.30.230.10">
    <property type="match status" value="1"/>
</dbReference>
<dbReference type="InterPro" id="IPR013507">
    <property type="entry name" value="DNA_mismatch_S5_2-like"/>
</dbReference>
<dbReference type="CDD" id="cd16926">
    <property type="entry name" value="HATPase_MutL-MLH-PMS-like"/>
    <property type="match status" value="1"/>
</dbReference>
<proteinExistence type="inferred from homology"/>
<dbReference type="PANTHER" id="PTHR10073:SF12">
    <property type="entry name" value="DNA MISMATCH REPAIR PROTEIN MLH1"/>
    <property type="match status" value="1"/>
</dbReference>
<dbReference type="InParanoid" id="A0A397RZE1"/>
<dbReference type="GO" id="GO:0140664">
    <property type="term" value="F:ATP-dependent DNA damage sensor activity"/>
    <property type="evidence" value="ECO:0007669"/>
    <property type="project" value="InterPro"/>
</dbReference>
<gene>
    <name evidence="4" type="primary">mutL</name>
    <name evidence="7" type="ORF">EI71_00922</name>
</gene>
<dbReference type="FunCoup" id="A0A397RZE1">
    <property type="interactions" value="336"/>
</dbReference>
<dbReference type="GO" id="GO:0030983">
    <property type="term" value="F:mismatched DNA binding"/>
    <property type="evidence" value="ECO:0007669"/>
    <property type="project" value="InterPro"/>
</dbReference>
<dbReference type="GO" id="GO:0016887">
    <property type="term" value="F:ATP hydrolysis activity"/>
    <property type="evidence" value="ECO:0007669"/>
    <property type="project" value="InterPro"/>
</dbReference>
<dbReference type="Pfam" id="PF01119">
    <property type="entry name" value="DNA_mis_repair"/>
    <property type="match status" value="1"/>
</dbReference>
<dbReference type="NCBIfam" id="TIGR00585">
    <property type="entry name" value="mutl"/>
    <property type="match status" value="1"/>
</dbReference>
<feature type="domain" description="DNA mismatch repair protein S5" evidence="6">
    <location>
        <begin position="208"/>
        <end position="326"/>
    </location>
</feature>
<comment type="function">
    <text evidence="4">This protein is involved in the repair of mismatches in DNA. It is required for dam-dependent methyl-directed DNA mismatch repair. May act as a 'molecular matchmaker', a protein that promotes the formation of a stable complex between two or more DNA-binding proteins in an ATP-dependent manner without itself being part of a final effector complex.</text>
</comment>
<comment type="caution">
    <text evidence="7">The sequence shown here is derived from an EMBL/GenBank/DDBJ whole genome shotgun (WGS) entry which is preliminary data.</text>
</comment>
<dbReference type="EMBL" id="QXEV01000007">
    <property type="protein sequence ID" value="RIA77769.1"/>
    <property type="molecule type" value="Genomic_DNA"/>
</dbReference>
<comment type="similarity">
    <text evidence="1 4">Belongs to the DNA mismatch repair MutL/HexB family.</text>
</comment>
<evidence type="ECO:0000259" key="6">
    <source>
        <dbReference type="SMART" id="SM01340"/>
    </source>
</evidence>
<dbReference type="RefSeq" id="WP_119016074.1">
    <property type="nucleotide sequence ID" value="NZ_QXEV01000007.1"/>
</dbReference>
<accession>A0A397RZE1</accession>
<organism evidence="7 8">
    <name type="scientific">Anaeroplasma bactoclasticum</name>
    <dbReference type="NCBI Taxonomy" id="2088"/>
    <lineage>
        <taxon>Bacteria</taxon>
        <taxon>Bacillati</taxon>
        <taxon>Mycoplasmatota</taxon>
        <taxon>Mollicutes</taxon>
        <taxon>Anaeroplasmatales</taxon>
        <taxon>Anaeroplasmataceae</taxon>
        <taxon>Anaeroplasma</taxon>
    </lineage>
</organism>
<dbReference type="InterPro" id="IPR037198">
    <property type="entry name" value="MutL_C_sf"/>
</dbReference>
<dbReference type="InterPro" id="IPR020667">
    <property type="entry name" value="DNA_mismatch_repair_MutL"/>
</dbReference>
<dbReference type="InterPro" id="IPR042121">
    <property type="entry name" value="MutL_C_regsub"/>
</dbReference>
<dbReference type="InterPro" id="IPR042120">
    <property type="entry name" value="MutL_C_dimsub"/>
</dbReference>
<evidence type="ECO:0000256" key="4">
    <source>
        <dbReference type="HAMAP-Rule" id="MF_00149"/>
    </source>
</evidence>
<reference evidence="7 8" key="1">
    <citation type="submission" date="2018-08" db="EMBL/GenBank/DDBJ databases">
        <title>Genomic Encyclopedia of Archaeal and Bacterial Type Strains, Phase II (KMG-II): from individual species to whole genera.</title>
        <authorList>
            <person name="Goeker M."/>
        </authorList>
    </citation>
    <scope>NUCLEOTIDE SEQUENCE [LARGE SCALE GENOMIC DNA]</scope>
    <source>
        <strain evidence="7 8">ATCC 27112</strain>
    </source>
</reference>
<evidence type="ECO:0000313" key="7">
    <source>
        <dbReference type="EMBL" id="RIA77769.1"/>
    </source>
</evidence>
<dbReference type="AlphaFoldDB" id="A0A397RZE1"/>
<protein>
    <recommendedName>
        <fullName evidence="4">DNA mismatch repair protein MutL</fullName>
    </recommendedName>
</protein>
<dbReference type="Gene3D" id="3.30.1370.100">
    <property type="entry name" value="MutL, C-terminal domain, regulatory subdomain"/>
    <property type="match status" value="1"/>
</dbReference>
<dbReference type="HAMAP" id="MF_00149">
    <property type="entry name" value="DNA_mis_repair"/>
    <property type="match status" value="1"/>
</dbReference>
<dbReference type="InterPro" id="IPR036890">
    <property type="entry name" value="HATPase_C_sf"/>
</dbReference>
<keyword evidence="8" id="KW-1185">Reference proteome</keyword>
<dbReference type="Pfam" id="PF08676">
    <property type="entry name" value="MutL_C"/>
    <property type="match status" value="1"/>
</dbReference>
<dbReference type="SUPFAM" id="SSF55874">
    <property type="entry name" value="ATPase domain of HSP90 chaperone/DNA topoisomerase II/histidine kinase"/>
    <property type="match status" value="1"/>
</dbReference>
<dbReference type="InterPro" id="IPR014790">
    <property type="entry name" value="MutL_C"/>
</dbReference>
<keyword evidence="3 4" id="KW-0234">DNA repair</keyword>
<dbReference type="GO" id="GO:0005524">
    <property type="term" value="F:ATP binding"/>
    <property type="evidence" value="ECO:0007669"/>
    <property type="project" value="InterPro"/>
</dbReference>
<evidence type="ECO:0000313" key="8">
    <source>
        <dbReference type="Proteomes" id="UP000266506"/>
    </source>
</evidence>